<feature type="transmembrane region" description="Helical" evidence="1">
    <location>
        <begin position="249"/>
        <end position="269"/>
    </location>
</feature>
<feature type="transmembrane region" description="Helical" evidence="1">
    <location>
        <begin position="417"/>
        <end position="436"/>
    </location>
</feature>
<dbReference type="EMBL" id="JBHPBY010000240">
    <property type="protein sequence ID" value="MFC1851903.1"/>
    <property type="molecule type" value="Genomic_DNA"/>
</dbReference>
<dbReference type="Proteomes" id="UP001594351">
    <property type="component" value="Unassembled WGS sequence"/>
</dbReference>
<feature type="transmembrane region" description="Helical" evidence="1">
    <location>
        <begin position="7"/>
        <end position="27"/>
    </location>
</feature>
<feature type="transmembrane region" description="Helical" evidence="1">
    <location>
        <begin position="101"/>
        <end position="118"/>
    </location>
</feature>
<dbReference type="PANTHER" id="PTHR38454">
    <property type="entry name" value="INTEGRAL MEMBRANE PROTEIN-RELATED"/>
    <property type="match status" value="1"/>
</dbReference>
<sequence>MEHPAQLVRELIITSVIIITLSFIFYYPGFMPDHTIIDGNLMKIYSPWKSLYNREFYADKDGMRISDPVVMFYPWFFYIKKCVSAGKIPLWNPYSYCGSPLLANYQSGFFYPLNYFFIFGDYDSALQFKLMVQFLICGLGMFSLLRFLKLDFEPALLGSIIFLFNGFSVCWLQFPIMSIVSLLPALILCCELMLQRWRPAVFLILILIFHFGITAGHPETFIHLLLIASIYIGVRLFHYGRQGSRLIPFFSLALVIAALGAGAQLLPFIEYLQDSFRLTRRIIASEASYIFQTKFLLLFYLPDLFGNQHARYVESSSYIGILTLILATVALRFREKLNLMLSFLVIALVCLAIPFGLLGVHKGVQLIPLLKISLNHRLLFGFNFGVSVLAAFGFNALALSSRKIKVLKRFRLARDTLMIVVIAVVHLLICLVLVQQYGETAFLKKTFSSRAYDAQIIRLLSCWFSGLLMLITLDYVSRAKIKVVLKMILPLLIFAELMNIYQHINVVFPTQSLFPETKSLGYLRRNTSPDRFTARGNIVNPNLALLYDLYDIRGYDGMGDKNYCTLFTLFGSKEVRRPYLWHIQAHKHKDLLDLLSVRFILTDHPLPDWQNQDNPYGKIVSETNLGEIWLYERTEYFPRVTFYHQIKQAKDTDSVENFILKSEFRDYALLSNPLDEKNLKFNTILPQSDRPDHQILKFEEFGNSLGIRFYSRDPAFLLTNNTYHHGWKAFIDGEQRVVYRTNMAFQGVHVPAGEHSLQLSFAPWSFRLGLFLSLMGVLFFMIMASYSFSCKIPPKDNMVSDDLVQISREE</sequence>
<feature type="transmembrane region" description="Helical" evidence="1">
    <location>
        <begin position="378"/>
        <end position="397"/>
    </location>
</feature>
<feature type="transmembrane region" description="Helical" evidence="1">
    <location>
        <begin position="340"/>
        <end position="358"/>
    </location>
</feature>
<keyword evidence="1" id="KW-0812">Transmembrane</keyword>
<accession>A0ABV6Z0D0</accession>
<dbReference type="InterPro" id="IPR018580">
    <property type="entry name" value="Uncharacterised_YfhO"/>
</dbReference>
<keyword evidence="1" id="KW-1133">Transmembrane helix</keyword>
<keyword evidence="1" id="KW-0472">Membrane</keyword>
<proteinExistence type="predicted"/>
<feature type="transmembrane region" description="Helical" evidence="1">
    <location>
        <begin position="456"/>
        <end position="476"/>
    </location>
</feature>
<evidence type="ECO:0000313" key="2">
    <source>
        <dbReference type="EMBL" id="MFC1851903.1"/>
    </source>
</evidence>
<feature type="transmembrane region" description="Helical" evidence="1">
    <location>
        <begin position="221"/>
        <end position="237"/>
    </location>
</feature>
<reference evidence="2 3" key="1">
    <citation type="submission" date="2024-09" db="EMBL/GenBank/DDBJ databases">
        <title>Laminarin stimulates single cell rates of sulfate reduction while oxygen inhibits transcriptomic activity in coastal marine sediment.</title>
        <authorList>
            <person name="Lindsay M."/>
            <person name="Orcutt B."/>
            <person name="Emerson D."/>
            <person name="Stepanauskas R."/>
            <person name="D'Angelo T."/>
        </authorList>
    </citation>
    <scope>NUCLEOTIDE SEQUENCE [LARGE SCALE GENOMIC DNA]</scope>
    <source>
        <strain evidence="2">SAG AM-311-K15</strain>
    </source>
</reference>
<feature type="transmembrane region" description="Helical" evidence="1">
    <location>
        <begin position="197"/>
        <end position="215"/>
    </location>
</feature>
<evidence type="ECO:0000256" key="1">
    <source>
        <dbReference type="SAM" id="Phobius"/>
    </source>
</evidence>
<feature type="transmembrane region" description="Helical" evidence="1">
    <location>
        <begin position="483"/>
        <end position="501"/>
    </location>
</feature>
<organism evidence="2 3">
    <name type="scientific">candidate division CSSED10-310 bacterium</name>
    <dbReference type="NCBI Taxonomy" id="2855610"/>
    <lineage>
        <taxon>Bacteria</taxon>
        <taxon>Bacteria division CSSED10-310</taxon>
    </lineage>
</organism>
<comment type="caution">
    <text evidence="2">The sequence shown here is derived from an EMBL/GenBank/DDBJ whole genome shotgun (WGS) entry which is preliminary data.</text>
</comment>
<dbReference type="PANTHER" id="PTHR38454:SF1">
    <property type="entry name" value="INTEGRAL MEMBRANE PROTEIN"/>
    <property type="match status" value="1"/>
</dbReference>
<feature type="transmembrane region" description="Helical" evidence="1">
    <location>
        <begin position="130"/>
        <end position="148"/>
    </location>
</feature>
<evidence type="ECO:0000313" key="3">
    <source>
        <dbReference type="Proteomes" id="UP001594351"/>
    </source>
</evidence>
<dbReference type="Pfam" id="PF09586">
    <property type="entry name" value="YfhO"/>
    <property type="match status" value="1"/>
</dbReference>
<name>A0ABV6Z0D0_UNCC1</name>
<keyword evidence="3" id="KW-1185">Reference proteome</keyword>
<feature type="transmembrane region" description="Helical" evidence="1">
    <location>
        <begin position="160"/>
        <end position="190"/>
    </location>
</feature>
<gene>
    <name evidence="2" type="ORF">ACFL27_17055</name>
</gene>
<protein>
    <submittedName>
        <fullName evidence="2">YfhO family protein</fullName>
    </submittedName>
</protein>
<feature type="transmembrane region" description="Helical" evidence="1">
    <location>
        <begin position="315"/>
        <end position="333"/>
    </location>
</feature>
<feature type="transmembrane region" description="Helical" evidence="1">
    <location>
        <begin position="764"/>
        <end position="788"/>
    </location>
</feature>